<gene>
    <name evidence="3" type="ORF">GH723_13075</name>
</gene>
<accession>A0A5Q2RRY5</accession>
<dbReference type="EMBL" id="CP045851">
    <property type="protein sequence ID" value="QGG95955.1"/>
    <property type="molecule type" value="Genomic_DNA"/>
</dbReference>
<dbReference type="InterPro" id="IPR036661">
    <property type="entry name" value="Luciferase-like_sf"/>
</dbReference>
<keyword evidence="4" id="KW-1185">Reference proteome</keyword>
<dbReference type="NCBIfam" id="TIGR03619">
    <property type="entry name" value="F420_Rv2161c"/>
    <property type="match status" value="1"/>
</dbReference>
<dbReference type="Proteomes" id="UP000334019">
    <property type="component" value="Chromosome"/>
</dbReference>
<evidence type="ECO:0000313" key="4">
    <source>
        <dbReference type="Proteomes" id="UP000334019"/>
    </source>
</evidence>
<dbReference type="PANTHER" id="PTHR43244:SF1">
    <property type="entry name" value="5,10-METHYLENETETRAHYDROMETHANOPTERIN REDUCTASE"/>
    <property type="match status" value="1"/>
</dbReference>
<evidence type="ECO:0000259" key="2">
    <source>
        <dbReference type="Pfam" id="PF00296"/>
    </source>
</evidence>
<dbReference type="InterPro" id="IPR019921">
    <property type="entry name" value="Lucif-like_OxRdtase_Rv2161c"/>
</dbReference>
<dbReference type="PANTHER" id="PTHR43244">
    <property type="match status" value="1"/>
</dbReference>
<dbReference type="KEGG" id="atq:GH723_13075"/>
<dbReference type="Gene3D" id="3.20.20.30">
    <property type="entry name" value="Luciferase-like domain"/>
    <property type="match status" value="1"/>
</dbReference>
<dbReference type="InterPro" id="IPR011251">
    <property type="entry name" value="Luciferase-like_dom"/>
</dbReference>
<protein>
    <submittedName>
        <fullName evidence="3">LLM class flavin-dependent oxidoreductase</fullName>
    </submittedName>
</protein>
<reference evidence="3 4" key="1">
    <citation type="submission" date="2019-11" db="EMBL/GenBank/DDBJ databases">
        <authorList>
            <person name="He Y."/>
        </authorList>
    </citation>
    <scope>NUCLEOTIDE SEQUENCE [LARGE SCALE GENOMIC DNA]</scope>
    <source>
        <strain evidence="3 4">SCSIO 58843</strain>
    </source>
</reference>
<name>A0A5Q2RRY5_9ACTN</name>
<dbReference type="InterPro" id="IPR050564">
    <property type="entry name" value="F420-G6PD/mer"/>
</dbReference>
<keyword evidence="1" id="KW-0560">Oxidoreductase</keyword>
<dbReference type="SUPFAM" id="SSF51679">
    <property type="entry name" value="Bacterial luciferase-like"/>
    <property type="match status" value="1"/>
</dbReference>
<evidence type="ECO:0000256" key="1">
    <source>
        <dbReference type="ARBA" id="ARBA00023002"/>
    </source>
</evidence>
<organism evidence="3 4">
    <name type="scientific">Actinomarinicola tropica</name>
    <dbReference type="NCBI Taxonomy" id="2789776"/>
    <lineage>
        <taxon>Bacteria</taxon>
        <taxon>Bacillati</taxon>
        <taxon>Actinomycetota</taxon>
        <taxon>Acidimicrobiia</taxon>
        <taxon>Acidimicrobiales</taxon>
        <taxon>Iamiaceae</taxon>
        <taxon>Actinomarinicola</taxon>
    </lineage>
</organism>
<feature type="domain" description="Luciferase-like" evidence="2">
    <location>
        <begin position="13"/>
        <end position="231"/>
    </location>
</feature>
<dbReference type="RefSeq" id="WP_153760061.1">
    <property type="nucleotide sequence ID" value="NZ_CP045851.1"/>
</dbReference>
<proteinExistence type="predicted"/>
<evidence type="ECO:0000313" key="3">
    <source>
        <dbReference type="EMBL" id="QGG95955.1"/>
    </source>
</evidence>
<dbReference type="GO" id="GO:0016705">
    <property type="term" value="F:oxidoreductase activity, acting on paired donors, with incorporation or reduction of molecular oxygen"/>
    <property type="evidence" value="ECO:0007669"/>
    <property type="project" value="InterPro"/>
</dbReference>
<dbReference type="Pfam" id="PF00296">
    <property type="entry name" value="Bac_luciferase"/>
    <property type="match status" value="1"/>
</dbReference>
<sequence length="298" mass="32822">MKIRIGFGLGTRSQTHDRARFIGLVEHLEAAGVDSLWFSDRIGGEAPDPVVAMAVAAARTEKMKFGMSVMVLPGRNPAVVAKQLASLDRLSGGRLLPAFGLGARDATEHQAFGVRREERAAIFDEALPLIRRLWSGERIDHEGPHFSLSGVQVLPRPVQDPIDVWLGGIAPSELRRVGRLGDGWLPSFCTPDEVGDGIVTIRRVAAEHEREIEDEHYGALIAYAHDEVPAAMAAFVQKRRPELHPTDVIPVGLDALAERIERFVEVGASKFVVLPLVEPDDWRPEIDRLAERVLPLQN</sequence>
<dbReference type="AlphaFoldDB" id="A0A5Q2RRY5"/>